<dbReference type="AlphaFoldDB" id="X0THQ7"/>
<dbReference type="InterPro" id="IPR011010">
    <property type="entry name" value="DNA_brk_join_enz"/>
</dbReference>
<evidence type="ECO:0000256" key="2">
    <source>
        <dbReference type="ARBA" id="ARBA00023172"/>
    </source>
</evidence>
<dbReference type="GO" id="GO:0006310">
    <property type="term" value="P:DNA recombination"/>
    <property type="evidence" value="ECO:0007669"/>
    <property type="project" value="UniProtKB-KW"/>
</dbReference>
<dbReference type="PANTHER" id="PTHR30349:SF41">
    <property type="entry name" value="INTEGRASE_RECOMBINASE PROTEIN MJ0367-RELATED"/>
    <property type="match status" value="1"/>
</dbReference>
<dbReference type="InterPro" id="IPR013762">
    <property type="entry name" value="Integrase-like_cat_sf"/>
</dbReference>
<dbReference type="Pfam" id="PF00589">
    <property type="entry name" value="Phage_integrase"/>
    <property type="match status" value="1"/>
</dbReference>
<dbReference type="SUPFAM" id="SSF56349">
    <property type="entry name" value="DNA breaking-rejoining enzymes"/>
    <property type="match status" value="1"/>
</dbReference>
<evidence type="ECO:0000259" key="4">
    <source>
        <dbReference type="PROSITE" id="PS51898"/>
    </source>
</evidence>
<name>X0THQ7_9ZZZZ</name>
<evidence type="ECO:0000256" key="3">
    <source>
        <dbReference type="SAM" id="MobiDB-lite"/>
    </source>
</evidence>
<protein>
    <recommendedName>
        <fullName evidence="4">Tyr recombinase domain-containing protein</fullName>
    </recommendedName>
</protein>
<proteinExistence type="predicted"/>
<organism evidence="5">
    <name type="scientific">marine sediment metagenome</name>
    <dbReference type="NCBI Taxonomy" id="412755"/>
    <lineage>
        <taxon>unclassified sequences</taxon>
        <taxon>metagenomes</taxon>
        <taxon>ecological metagenomes</taxon>
    </lineage>
</organism>
<feature type="region of interest" description="Disordered" evidence="3">
    <location>
        <begin position="1"/>
        <end position="26"/>
    </location>
</feature>
<gene>
    <name evidence="5" type="ORF">S01H1_10955</name>
</gene>
<feature type="domain" description="Tyr recombinase" evidence="4">
    <location>
        <begin position="31"/>
        <end position="214"/>
    </location>
</feature>
<keyword evidence="1" id="KW-0238">DNA-binding</keyword>
<evidence type="ECO:0000313" key="5">
    <source>
        <dbReference type="EMBL" id="GAF75620.1"/>
    </source>
</evidence>
<comment type="caution">
    <text evidence="5">The sequence shown here is derived from an EMBL/GenBank/DDBJ whole genome shotgun (WGS) entry which is preliminary data.</text>
</comment>
<dbReference type="GO" id="GO:0015074">
    <property type="term" value="P:DNA integration"/>
    <property type="evidence" value="ECO:0007669"/>
    <property type="project" value="InterPro"/>
</dbReference>
<dbReference type="GO" id="GO:0003677">
    <property type="term" value="F:DNA binding"/>
    <property type="evidence" value="ECO:0007669"/>
    <property type="project" value="UniProtKB-KW"/>
</dbReference>
<dbReference type="Gene3D" id="1.10.443.10">
    <property type="entry name" value="Intergrase catalytic core"/>
    <property type="match status" value="1"/>
</dbReference>
<accession>X0THQ7</accession>
<dbReference type="InterPro" id="IPR002104">
    <property type="entry name" value="Integrase_catalytic"/>
</dbReference>
<reference evidence="5" key="1">
    <citation type="journal article" date="2014" name="Front. Microbiol.">
        <title>High frequency of phylogenetically diverse reductive dehalogenase-homologous genes in deep subseafloor sedimentary metagenomes.</title>
        <authorList>
            <person name="Kawai M."/>
            <person name="Futagami T."/>
            <person name="Toyoda A."/>
            <person name="Takaki Y."/>
            <person name="Nishi S."/>
            <person name="Hori S."/>
            <person name="Arai W."/>
            <person name="Tsubouchi T."/>
            <person name="Morono Y."/>
            <person name="Uchiyama I."/>
            <person name="Ito T."/>
            <person name="Fujiyama A."/>
            <person name="Inagaki F."/>
            <person name="Takami H."/>
        </authorList>
    </citation>
    <scope>NUCLEOTIDE SEQUENCE</scope>
    <source>
        <strain evidence="5">Expedition CK06-06</strain>
    </source>
</reference>
<dbReference type="PROSITE" id="PS51898">
    <property type="entry name" value="TYR_RECOMBINASE"/>
    <property type="match status" value="1"/>
</dbReference>
<dbReference type="PANTHER" id="PTHR30349">
    <property type="entry name" value="PHAGE INTEGRASE-RELATED"/>
    <property type="match status" value="1"/>
</dbReference>
<dbReference type="InterPro" id="IPR050090">
    <property type="entry name" value="Tyrosine_recombinase_XerCD"/>
</dbReference>
<dbReference type="EMBL" id="BARS01005582">
    <property type="protein sequence ID" value="GAF75620.1"/>
    <property type="molecule type" value="Genomic_DNA"/>
</dbReference>
<sequence length="220" mass="24484">MASKRASTRLPKPVQDRHGGWRVPPNKGRKYPAEVIPREEVIRLLAACSSRAPTGIRNRALITVMYRGGLRISEVLNLMPRDVDAKAGTITVMNGKGGKRRVTGLDPEAFAGLARWVDRREQLGINARARLFCTLKGQPVSAPYVRQALARLAKRAGIDRRVNPHALRHSFAAEMAREGKPMNLIQQALGHSSLGTTSRYLMHINPQEVIDAMQAREWDL</sequence>
<evidence type="ECO:0000256" key="1">
    <source>
        <dbReference type="ARBA" id="ARBA00023125"/>
    </source>
</evidence>
<keyword evidence="2" id="KW-0233">DNA recombination</keyword>